<dbReference type="Gene3D" id="3.40.50.1390">
    <property type="entry name" value="Resolvase, N-terminal catalytic domain"/>
    <property type="match status" value="1"/>
</dbReference>
<gene>
    <name evidence="2" type="ORF">BW727_100126</name>
</gene>
<dbReference type="Pfam" id="PF00239">
    <property type="entry name" value="Resolvase"/>
    <property type="match status" value="1"/>
</dbReference>
<dbReference type="STRING" id="708126.BW727_100126"/>
<feature type="domain" description="Resolvase/invertase-type recombinase catalytic" evidence="1">
    <location>
        <begin position="28"/>
        <end position="165"/>
    </location>
</feature>
<dbReference type="CDD" id="cd00338">
    <property type="entry name" value="Ser_Recombinase"/>
    <property type="match status" value="1"/>
</dbReference>
<dbReference type="GO" id="GO:0003677">
    <property type="term" value="F:DNA binding"/>
    <property type="evidence" value="ECO:0007669"/>
    <property type="project" value="InterPro"/>
</dbReference>
<dbReference type="SUPFAM" id="SSF53041">
    <property type="entry name" value="Resolvase-like"/>
    <property type="match status" value="1"/>
</dbReference>
<dbReference type="OrthoDB" id="9811097at2"/>
<dbReference type="Proteomes" id="UP000188993">
    <property type="component" value="Chromosome"/>
</dbReference>
<keyword evidence="3" id="KW-1185">Reference proteome</keyword>
<dbReference type="AlphaFoldDB" id="A0A1S6ILY4"/>
<evidence type="ECO:0000313" key="2">
    <source>
        <dbReference type="EMBL" id="AQS52536.1"/>
    </source>
</evidence>
<dbReference type="PANTHER" id="PTHR30461:SF23">
    <property type="entry name" value="DNA RECOMBINASE-RELATED"/>
    <property type="match status" value="1"/>
</dbReference>
<dbReference type="InterPro" id="IPR006119">
    <property type="entry name" value="Resolv_N"/>
</dbReference>
<reference evidence="2 3" key="1">
    <citation type="journal article" date="2014" name="Int. J. Syst. Evol. Microbiol.">
        <title>Jeotgalibaca dankookensis gen. nov., sp. nov., a member of the family Carnobacteriaceae, isolated from seujeot (Korean traditional food).</title>
        <authorList>
            <person name="Lee D.G."/>
            <person name="Trujillo M.E."/>
            <person name="Kang H."/>
            <person name="Ahn T.Y."/>
        </authorList>
    </citation>
    <scope>NUCLEOTIDE SEQUENCE [LARGE SCALE GENOMIC DNA]</scope>
    <source>
        <strain evidence="2 3">EX-07</strain>
    </source>
</reference>
<protein>
    <recommendedName>
        <fullName evidence="1">Resolvase/invertase-type recombinase catalytic domain-containing protein</fullName>
    </recommendedName>
</protein>
<evidence type="ECO:0000259" key="1">
    <source>
        <dbReference type="PROSITE" id="PS51736"/>
    </source>
</evidence>
<dbReference type="InterPro" id="IPR036162">
    <property type="entry name" value="Resolvase-like_N_sf"/>
</dbReference>
<dbReference type="EMBL" id="CP019728">
    <property type="protein sequence ID" value="AQS52536.1"/>
    <property type="molecule type" value="Genomic_DNA"/>
</dbReference>
<name>A0A1S6ILY4_9LACT</name>
<accession>A0A1S6ILY4</accession>
<dbReference type="KEGG" id="jda:BW727_100126"/>
<dbReference type="GO" id="GO:0000150">
    <property type="term" value="F:DNA strand exchange activity"/>
    <property type="evidence" value="ECO:0007669"/>
    <property type="project" value="InterPro"/>
</dbReference>
<dbReference type="SMART" id="SM00857">
    <property type="entry name" value="Resolvase"/>
    <property type="match status" value="1"/>
</dbReference>
<dbReference type="PROSITE" id="PS51736">
    <property type="entry name" value="RECOMBINASES_3"/>
    <property type="match status" value="1"/>
</dbReference>
<sequence length="165" mass="19048">MKDKRVMVIPARKKIQEGALDKEHPKLRVAAYCRVSTESEEQTGSFETQVSHYTNYINKNPDWRLVDIYADEGISGTNTKNRKEFNRMIDECMDGSIDLIITKSISRFARNTVDCLNYIRQLKEQKVAVYFENINTDTPRCPKTADFCGVSFIFGVCLVFKDSQR</sequence>
<dbReference type="InterPro" id="IPR050639">
    <property type="entry name" value="SSR_resolvase"/>
</dbReference>
<organism evidence="2 3">
    <name type="scientific">Jeotgalibaca dankookensis</name>
    <dbReference type="NCBI Taxonomy" id="708126"/>
    <lineage>
        <taxon>Bacteria</taxon>
        <taxon>Bacillati</taxon>
        <taxon>Bacillota</taxon>
        <taxon>Bacilli</taxon>
        <taxon>Lactobacillales</taxon>
        <taxon>Carnobacteriaceae</taxon>
        <taxon>Jeotgalibaca</taxon>
    </lineage>
</organism>
<proteinExistence type="predicted"/>
<dbReference type="PANTHER" id="PTHR30461">
    <property type="entry name" value="DNA-INVERTASE FROM LAMBDOID PROPHAGE"/>
    <property type="match status" value="1"/>
</dbReference>
<evidence type="ECO:0000313" key="3">
    <source>
        <dbReference type="Proteomes" id="UP000188993"/>
    </source>
</evidence>